<reference evidence="4 5" key="1">
    <citation type="journal article" date="2011" name="Genome Biol. Evol.">
        <title>Integration of the genetic map and genome assembly of fugu facilitates insights into distinct features of genome evolution in teleosts and mammals.</title>
        <authorList>
            <person name="Kai W."/>
            <person name="Kikuchi K."/>
            <person name="Tohari S."/>
            <person name="Chew A.K."/>
            <person name="Tay A."/>
            <person name="Fujiwara A."/>
            <person name="Hosoya S."/>
            <person name="Suetake H."/>
            <person name="Naruse K."/>
            <person name="Brenner S."/>
            <person name="Suzuki Y."/>
            <person name="Venkatesh B."/>
        </authorList>
    </citation>
    <scope>NUCLEOTIDE SEQUENCE [LARGE SCALE GENOMIC DNA]</scope>
</reference>
<gene>
    <name evidence="4" type="primary">fastkd1</name>
</gene>
<protein>
    <submittedName>
        <fullName evidence="4">FAST kinase domains 1</fullName>
    </submittedName>
</protein>
<dbReference type="PROSITE" id="PS51286">
    <property type="entry name" value="RAP"/>
    <property type="match status" value="1"/>
</dbReference>
<evidence type="ECO:0000256" key="2">
    <source>
        <dbReference type="ARBA" id="ARBA00023128"/>
    </source>
</evidence>
<keyword evidence="5" id="KW-1185">Reference proteome</keyword>
<dbReference type="GeneTree" id="ENSGT01030000234607"/>
<reference evidence="4" key="3">
    <citation type="submission" date="2025-09" db="UniProtKB">
        <authorList>
            <consortium name="Ensembl"/>
        </authorList>
    </citation>
    <scope>IDENTIFICATION</scope>
</reference>
<evidence type="ECO:0000313" key="5">
    <source>
        <dbReference type="Proteomes" id="UP000005226"/>
    </source>
</evidence>
<dbReference type="Pfam" id="PF08373">
    <property type="entry name" value="RAP"/>
    <property type="match status" value="1"/>
</dbReference>
<dbReference type="InterPro" id="IPR010622">
    <property type="entry name" value="FAST_Leu-rich"/>
</dbReference>
<sequence>MFQFRFVQSCLRRLLHGGTVTRDPVLQQLRMCVAEEQVFDVVGKNTAKLTVDHVGRAVGMLWQFQKEKPQMLRTVELINSHPQFLTLRVLAENKITHMDNLMLVDILYSFLRLNVEPHDSLVQQLVSEAWLRIDRLPMTSLSKFAICLSDQHLQHSTLMGHITSIIDQMLPSIHDVRILSTLMISVSSLVSVRLRDALIDRAGHLLDTIDVSNYNSPRRLVQFLRNIKHSHRPLLEKCNKILLYHIPRMDAENICIIMGLYQSLQFNNCDFMLAARQRLTELVDSSTDPFSFTKLFVGLGPMASQETKERLENTALLLADELNAQQALAIAETLEEIQSRNLSLLNKIASVIKRNLHVYKPVEVARITQALFLLQYQNPELFAKLRNTLVTFLRSSIFPYEVSMLTRVLSLLPSPRLDETLISRMEAVAPQCTLSDLNSFSFVIAKWVRNDSSFAHNTPSKYVHLLQVLNRCGCERLHMADRLDLLLEELKYISGEWFEEMLVSEVMATLQRMMDQINWTNVVELAYFLTKINQHCPPLLDQIASVAIKDIEKIHPSATYAMLLPFSVLNYDPAQADELYDVCIQHIIPHISSFDPHLLVFLAYSLALADYFPEELVRTIFSIDFLGKLDAQLETLPDALNMRTRLRLMELNRAVCLECPEFQVPWFHERYCQYFTKKGLQKRSGSPAQQQIHKLLSDVLGGYNCVRVEGTTPYSYTIDFECILDAHMQPLPFSEPATLQISNRGKVHWATNSMERIKEDLPPGAQRVAIDFLDSKCFCKNSHHIKGETLMRKRHLEILGYRVVQIPHFEWNSMELSTQDAWKEYLKRKLFKEVSP</sequence>
<dbReference type="Pfam" id="PF08368">
    <property type="entry name" value="FAST_2"/>
    <property type="match status" value="1"/>
</dbReference>
<dbReference type="AlphaFoldDB" id="A0A674MHF6"/>
<keyword evidence="2" id="KW-0496">Mitochondrion</keyword>
<evidence type="ECO:0000256" key="1">
    <source>
        <dbReference type="ARBA" id="ARBA00004173"/>
    </source>
</evidence>
<dbReference type="GO" id="GO:0000963">
    <property type="term" value="P:mitochondrial RNA processing"/>
    <property type="evidence" value="ECO:0007669"/>
    <property type="project" value="TreeGrafter"/>
</dbReference>
<dbReference type="InterPro" id="IPR050870">
    <property type="entry name" value="FAST_kinase"/>
</dbReference>
<comment type="subcellular location">
    <subcellularLocation>
        <location evidence="1">Mitochondrion</location>
    </subcellularLocation>
</comment>
<dbReference type="GO" id="GO:0044528">
    <property type="term" value="P:regulation of mitochondrial mRNA stability"/>
    <property type="evidence" value="ECO:0007669"/>
    <property type="project" value="InterPro"/>
</dbReference>
<evidence type="ECO:0000313" key="4">
    <source>
        <dbReference type="Ensembl" id="ENSTRUP00000060882.1"/>
    </source>
</evidence>
<evidence type="ECO:0000259" key="3">
    <source>
        <dbReference type="PROSITE" id="PS51286"/>
    </source>
</evidence>
<dbReference type="Ensembl" id="ENSTRUT00000062347.1">
    <property type="protein sequence ID" value="ENSTRUP00000060882.1"/>
    <property type="gene ID" value="ENSTRUG00000017868.3"/>
</dbReference>
<dbReference type="GO" id="GO:0005759">
    <property type="term" value="C:mitochondrial matrix"/>
    <property type="evidence" value="ECO:0007669"/>
    <property type="project" value="TreeGrafter"/>
</dbReference>
<dbReference type="InParanoid" id="A0A674MHF6"/>
<dbReference type="Proteomes" id="UP000005226">
    <property type="component" value="Chromosome 1"/>
</dbReference>
<dbReference type="GO" id="GO:0035770">
    <property type="term" value="C:ribonucleoprotein granule"/>
    <property type="evidence" value="ECO:0007669"/>
    <property type="project" value="TreeGrafter"/>
</dbReference>
<dbReference type="OMA" id="FRPFSCE"/>
<dbReference type="Pfam" id="PF06743">
    <property type="entry name" value="FAST_1"/>
    <property type="match status" value="1"/>
</dbReference>
<dbReference type="InterPro" id="IPR013584">
    <property type="entry name" value="RAP"/>
</dbReference>
<dbReference type="SMART" id="SM00952">
    <property type="entry name" value="RAP"/>
    <property type="match status" value="1"/>
</dbReference>
<dbReference type="InterPro" id="IPR013579">
    <property type="entry name" value="FAST_2"/>
</dbReference>
<dbReference type="FunCoup" id="A0A674MHF6">
    <property type="interactions" value="1682"/>
</dbReference>
<reference evidence="4" key="2">
    <citation type="submission" date="2025-08" db="UniProtKB">
        <authorList>
            <consortium name="Ensembl"/>
        </authorList>
    </citation>
    <scope>IDENTIFICATION</scope>
</reference>
<name>A0A674MHF6_TAKRU</name>
<feature type="domain" description="RAP" evidence="3">
    <location>
        <begin position="768"/>
        <end position="828"/>
    </location>
</feature>
<dbReference type="GO" id="GO:0003723">
    <property type="term" value="F:RNA binding"/>
    <property type="evidence" value="ECO:0007669"/>
    <property type="project" value="TreeGrafter"/>
</dbReference>
<organism evidence="4 5">
    <name type="scientific">Takifugu rubripes</name>
    <name type="common">Japanese pufferfish</name>
    <name type="synonym">Fugu rubripes</name>
    <dbReference type="NCBI Taxonomy" id="31033"/>
    <lineage>
        <taxon>Eukaryota</taxon>
        <taxon>Metazoa</taxon>
        <taxon>Chordata</taxon>
        <taxon>Craniata</taxon>
        <taxon>Vertebrata</taxon>
        <taxon>Euteleostomi</taxon>
        <taxon>Actinopterygii</taxon>
        <taxon>Neopterygii</taxon>
        <taxon>Teleostei</taxon>
        <taxon>Neoteleostei</taxon>
        <taxon>Acanthomorphata</taxon>
        <taxon>Eupercaria</taxon>
        <taxon>Tetraodontiformes</taxon>
        <taxon>Tetradontoidea</taxon>
        <taxon>Tetraodontidae</taxon>
        <taxon>Takifugu</taxon>
    </lineage>
</organism>
<dbReference type="PANTHER" id="PTHR21228:SF29">
    <property type="entry name" value="FAST KINASE DOMAIN-CONTAINING PROTEIN 1, MITOCHONDRIAL"/>
    <property type="match status" value="1"/>
</dbReference>
<proteinExistence type="predicted"/>
<dbReference type="PANTHER" id="PTHR21228">
    <property type="entry name" value="FAST LEU-RICH DOMAIN-CONTAINING"/>
    <property type="match status" value="1"/>
</dbReference>
<accession>A0A674MHF6</accession>